<accession>A0AAP1CB33</accession>
<feature type="transmembrane region" description="Helical" evidence="7">
    <location>
        <begin position="47"/>
        <end position="68"/>
    </location>
</feature>
<dbReference type="AlphaFoldDB" id="A0AAP1CB33"/>
<dbReference type="EMBL" id="LOTQ01000003">
    <property type="protein sequence ID" value="KVA11845.1"/>
    <property type="molecule type" value="Genomic_DNA"/>
</dbReference>
<keyword evidence="5" id="KW-0443">Lipid metabolism</keyword>
<evidence type="ECO:0000259" key="8">
    <source>
        <dbReference type="Pfam" id="PF04116"/>
    </source>
</evidence>
<evidence type="ECO:0000256" key="1">
    <source>
        <dbReference type="ARBA" id="ARBA00004127"/>
    </source>
</evidence>
<keyword evidence="2 7" id="KW-0812">Transmembrane</keyword>
<dbReference type="GO" id="GO:0008610">
    <property type="term" value="P:lipid biosynthetic process"/>
    <property type="evidence" value="ECO:0007669"/>
    <property type="project" value="InterPro"/>
</dbReference>
<keyword evidence="4" id="KW-0560">Oxidoreductase</keyword>
<evidence type="ECO:0000313" key="9">
    <source>
        <dbReference type="EMBL" id="KVA11845.1"/>
    </source>
</evidence>
<dbReference type="GO" id="GO:0016020">
    <property type="term" value="C:membrane"/>
    <property type="evidence" value="ECO:0007669"/>
    <property type="project" value="GOC"/>
</dbReference>
<dbReference type="Pfam" id="PF04116">
    <property type="entry name" value="FA_hydroxylase"/>
    <property type="match status" value="1"/>
</dbReference>
<reference evidence="9 10" key="1">
    <citation type="submission" date="2015-11" db="EMBL/GenBank/DDBJ databases">
        <title>Expanding the genomic diversity of Burkholderia species for the development of highly accurate diagnostics.</title>
        <authorList>
            <person name="Sahl J."/>
            <person name="Keim P."/>
            <person name="Wagner D."/>
        </authorList>
    </citation>
    <scope>NUCLEOTIDE SEQUENCE [LARGE SCALE GENOMIC DNA]</scope>
    <source>
        <strain evidence="9 10">RF32-BP12</strain>
    </source>
</reference>
<evidence type="ECO:0000256" key="7">
    <source>
        <dbReference type="SAM" id="Phobius"/>
    </source>
</evidence>
<dbReference type="PANTHER" id="PTHR21624">
    <property type="entry name" value="STEROL DESATURASE-RELATED PROTEIN"/>
    <property type="match status" value="1"/>
</dbReference>
<evidence type="ECO:0000256" key="5">
    <source>
        <dbReference type="ARBA" id="ARBA00023098"/>
    </source>
</evidence>
<feature type="transmembrane region" description="Helical" evidence="7">
    <location>
        <begin position="94"/>
        <end position="115"/>
    </location>
</feature>
<evidence type="ECO:0000256" key="4">
    <source>
        <dbReference type="ARBA" id="ARBA00023002"/>
    </source>
</evidence>
<gene>
    <name evidence="9" type="ORF">WI41_07055</name>
</gene>
<organism evidence="9 10">
    <name type="scientific">Burkholderia latens</name>
    <dbReference type="NCBI Taxonomy" id="488446"/>
    <lineage>
        <taxon>Bacteria</taxon>
        <taxon>Pseudomonadati</taxon>
        <taxon>Pseudomonadota</taxon>
        <taxon>Betaproteobacteria</taxon>
        <taxon>Burkholderiales</taxon>
        <taxon>Burkholderiaceae</taxon>
        <taxon>Burkholderia</taxon>
        <taxon>Burkholderia cepacia complex</taxon>
    </lineage>
</organism>
<proteinExistence type="predicted"/>
<name>A0AAP1CB33_9BURK</name>
<keyword evidence="6 7" id="KW-0472">Membrane</keyword>
<protein>
    <recommendedName>
        <fullName evidence="8">Fatty acid hydroxylase domain-containing protein</fullName>
    </recommendedName>
</protein>
<evidence type="ECO:0000313" key="10">
    <source>
        <dbReference type="Proteomes" id="UP000056450"/>
    </source>
</evidence>
<dbReference type="PANTHER" id="PTHR21624:SF1">
    <property type="entry name" value="ALKYLGLYCEROL MONOOXYGENASE"/>
    <property type="match status" value="1"/>
</dbReference>
<feature type="transmembrane region" description="Helical" evidence="7">
    <location>
        <begin position="12"/>
        <end position="35"/>
    </location>
</feature>
<dbReference type="Proteomes" id="UP000056450">
    <property type="component" value="Unassembled WGS sequence"/>
</dbReference>
<dbReference type="GO" id="GO:0006643">
    <property type="term" value="P:membrane lipid metabolic process"/>
    <property type="evidence" value="ECO:0007669"/>
    <property type="project" value="TreeGrafter"/>
</dbReference>
<dbReference type="RefSeq" id="WP_082721474.1">
    <property type="nucleotide sequence ID" value="NZ_LOTQ01000003.1"/>
</dbReference>
<dbReference type="GO" id="GO:0012505">
    <property type="term" value="C:endomembrane system"/>
    <property type="evidence" value="ECO:0007669"/>
    <property type="project" value="UniProtKB-SubCell"/>
</dbReference>
<dbReference type="InterPro" id="IPR006694">
    <property type="entry name" value="Fatty_acid_hydroxylase"/>
</dbReference>
<dbReference type="GO" id="GO:0005506">
    <property type="term" value="F:iron ion binding"/>
    <property type="evidence" value="ECO:0007669"/>
    <property type="project" value="InterPro"/>
</dbReference>
<evidence type="ECO:0000256" key="6">
    <source>
        <dbReference type="ARBA" id="ARBA00023136"/>
    </source>
</evidence>
<sequence>MPAYLHDFANTALAYAHNLLPVLAACLLLELLLPLGRATLASRVRGAGFWAAYVVITTAFFAAFNSLWTSLGLRPLFMLDISVLSHSEHAALRWPAYIAIAIVSTILGDFFYYWFHRFQHTSAFLWRFHEVHHAIRDMNAFNSAHHWTEEIFRIPFVIVPMTLLINWNTGYIPAIIGAILGAQGIYEHSATRISLGWFRYIIPDNRFHRMHHSIHKSDWNRNFGSGSAIWDILFRTARFPRRDEWPEVGVPGVAEPRTMADYLFMPFRRRDDTIAAQSAENVTVK</sequence>
<keyword evidence="3 7" id="KW-1133">Transmembrane helix</keyword>
<feature type="domain" description="Fatty acid hydroxylase" evidence="8">
    <location>
        <begin position="103"/>
        <end position="236"/>
    </location>
</feature>
<comment type="caution">
    <text evidence="9">The sequence shown here is derived from an EMBL/GenBank/DDBJ whole genome shotgun (WGS) entry which is preliminary data.</text>
</comment>
<evidence type="ECO:0000256" key="2">
    <source>
        <dbReference type="ARBA" id="ARBA00022692"/>
    </source>
</evidence>
<comment type="subcellular location">
    <subcellularLocation>
        <location evidence="1">Endomembrane system</location>
        <topology evidence="1">Multi-pass membrane protein</topology>
    </subcellularLocation>
</comment>
<dbReference type="InterPro" id="IPR051689">
    <property type="entry name" value="Sterol_desaturase/TMEM195"/>
</dbReference>
<dbReference type="GO" id="GO:0050479">
    <property type="term" value="F:glyceryl-ether monooxygenase activity"/>
    <property type="evidence" value="ECO:0007669"/>
    <property type="project" value="TreeGrafter"/>
</dbReference>
<evidence type="ECO:0000256" key="3">
    <source>
        <dbReference type="ARBA" id="ARBA00022989"/>
    </source>
</evidence>